<dbReference type="GO" id="GO:0005829">
    <property type="term" value="C:cytosol"/>
    <property type="evidence" value="ECO:0007669"/>
    <property type="project" value="TreeGrafter"/>
</dbReference>
<dbReference type="SUPFAM" id="SSF51679">
    <property type="entry name" value="Bacterial luciferase-like"/>
    <property type="match status" value="1"/>
</dbReference>
<dbReference type="InterPro" id="IPR019949">
    <property type="entry name" value="CmoO-like"/>
</dbReference>
<dbReference type="InterPro" id="IPR011251">
    <property type="entry name" value="Luciferase-like_dom"/>
</dbReference>
<feature type="domain" description="Luciferase-like" evidence="2">
    <location>
        <begin position="1"/>
        <end position="306"/>
    </location>
</feature>
<dbReference type="InterPro" id="IPR036661">
    <property type="entry name" value="Luciferase-like_sf"/>
</dbReference>
<dbReference type="OrthoDB" id="9780518at2"/>
<dbReference type="EMBL" id="QGTQ01000018">
    <property type="protein sequence ID" value="PWV98369.1"/>
    <property type="molecule type" value="Genomic_DNA"/>
</dbReference>
<dbReference type="CDD" id="cd00347">
    <property type="entry name" value="Flavin_utilizing_monoxygenases"/>
    <property type="match status" value="1"/>
</dbReference>
<dbReference type="PANTHER" id="PTHR30137">
    <property type="entry name" value="LUCIFERASE-LIKE MONOOXYGENASE"/>
    <property type="match status" value="1"/>
</dbReference>
<comment type="caution">
    <text evidence="3">The sequence shown here is derived from an EMBL/GenBank/DDBJ whole genome shotgun (WGS) entry which is preliminary data.</text>
</comment>
<gene>
    <name evidence="3" type="ORF">DFQ01_1183</name>
</gene>
<accession>A0A2V2YPG2</accession>
<proteinExistence type="predicted"/>
<evidence type="ECO:0000259" key="2">
    <source>
        <dbReference type="Pfam" id="PF00296"/>
    </source>
</evidence>
<keyword evidence="4" id="KW-1185">Reference proteome</keyword>
<sequence length="332" mass="36219">MKIGILDQAPIAKGNTASGALQNAVETARVAEELGYHRMWLAEHHNLATLASSAPEITASFIAAKTNRIRVGTGGIMAMHYSPYKMAEVFKTLSALAPGRVDFGVGRAPGGDHRSTQALAEGRPYLPTDLYDKIRTTLDLISGQSITDSLHDGLVATPAEIRLPEAWLLGSTGNSAVRTGRLGVGYSFAQFFNGEMSKEIFDAYKSSFVPSTFMEKPVINVTYSISIAETREEAEYIALPVDLSRLFLMKGRIQQPLTPEEALEYPLTASDRALIQSNRDRKLHLVGTASEIADQLQADQQALGFDEIMISASAPTQQIRLNQLRLLARELL</sequence>
<dbReference type="GO" id="GO:0016705">
    <property type="term" value="F:oxidoreductase activity, acting on paired donors, with incorporation or reduction of molecular oxygen"/>
    <property type="evidence" value="ECO:0007669"/>
    <property type="project" value="InterPro"/>
</dbReference>
<dbReference type="PANTHER" id="PTHR30137:SF6">
    <property type="entry name" value="LUCIFERASE-LIKE MONOOXYGENASE"/>
    <property type="match status" value="1"/>
</dbReference>
<dbReference type="Pfam" id="PF00296">
    <property type="entry name" value="Bac_luciferase"/>
    <property type="match status" value="1"/>
</dbReference>
<dbReference type="Proteomes" id="UP000246635">
    <property type="component" value="Unassembled WGS sequence"/>
</dbReference>
<dbReference type="RefSeq" id="WP_110045588.1">
    <property type="nucleotide sequence ID" value="NZ_CP054609.1"/>
</dbReference>
<evidence type="ECO:0000313" key="4">
    <source>
        <dbReference type="Proteomes" id="UP000246635"/>
    </source>
</evidence>
<evidence type="ECO:0000256" key="1">
    <source>
        <dbReference type="ARBA" id="ARBA00007789"/>
    </source>
</evidence>
<dbReference type="AlphaFoldDB" id="A0A2V2YPG2"/>
<comment type="similarity">
    <text evidence="1">To bacterial alkanal monooxygenase alpha and beta chains.</text>
</comment>
<dbReference type="Gene3D" id="3.20.20.30">
    <property type="entry name" value="Luciferase-like domain"/>
    <property type="match status" value="1"/>
</dbReference>
<dbReference type="InterPro" id="IPR050766">
    <property type="entry name" value="Bact_Lucif_Oxidored"/>
</dbReference>
<protein>
    <submittedName>
        <fullName evidence="3">Luciferase family oxidoreductase group 1</fullName>
    </submittedName>
</protein>
<name>A0A2V2YPG2_9BACL</name>
<dbReference type="NCBIfam" id="TIGR03558">
    <property type="entry name" value="oxido_grp_1"/>
    <property type="match status" value="1"/>
</dbReference>
<organism evidence="3 4">
    <name type="scientific">Paenibacillus cellulosilyticus</name>
    <dbReference type="NCBI Taxonomy" id="375489"/>
    <lineage>
        <taxon>Bacteria</taxon>
        <taxon>Bacillati</taxon>
        <taxon>Bacillota</taxon>
        <taxon>Bacilli</taxon>
        <taxon>Bacillales</taxon>
        <taxon>Paenibacillaceae</taxon>
        <taxon>Paenibacillus</taxon>
    </lineage>
</organism>
<evidence type="ECO:0000313" key="3">
    <source>
        <dbReference type="EMBL" id="PWV98369.1"/>
    </source>
</evidence>
<reference evidence="3 4" key="1">
    <citation type="submission" date="2018-05" db="EMBL/GenBank/DDBJ databases">
        <title>Genomic Encyclopedia of Type Strains, Phase III (KMG-III): the genomes of soil and plant-associated and newly described type strains.</title>
        <authorList>
            <person name="Whitman W."/>
        </authorList>
    </citation>
    <scope>NUCLEOTIDE SEQUENCE [LARGE SCALE GENOMIC DNA]</scope>
    <source>
        <strain evidence="3 4">CECT 5696</strain>
    </source>
</reference>